<feature type="compositionally biased region" description="Low complexity" evidence="5">
    <location>
        <begin position="42"/>
        <end position="54"/>
    </location>
</feature>
<dbReference type="GO" id="GO:0015421">
    <property type="term" value="F:ABC-type oligopeptide transporter activity"/>
    <property type="evidence" value="ECO:0007669"/>
    <property type="project" value="TreeGrafter"/>
</dbReference>
<feature type="compositionally biased region" description="Basic and acidic residues" evidence="5">
    <location>
        <begin position="531"/>
        <end position="547"/>
    </location>
</feature>
<dbReference type="RefSeq" id="XP_013240144.1">
    <property type="nucleotide sequence ID" value="XM_013384690.1"/>
</dbReference>
<evidence type="ECO:0000259" key="7">
    <source>
        <dbReference type="PROSITE" id="PS50929"/>
    </source>
</evidence>
<feature type="compositionally biased region" description="Low complexity" evidence="5">
    <location>
        <begin position="13"/>
        <end position="34"/>
    </location>
</feature>
<evidence type="ECO:0000313" key="9">
    <source>
        <dbReference type="Proteomes" id="UP000027361"/>
    </source>
</evidence>
<dbReference type="OrthoDB" id="6500128at2759"/>
<evidence type="ECO:0000256" key="4">
    <source>
        <dbReference type="ARBA" id="ARBA00023136"/>
    </source>
</evidence>
<evidence type="ECO:0000313" key="8">
    <source>
        <dbReference type="EMBL" id="KDN36704.1"/>
    </source>
</evidence>
<feature type="transmembrane region" description="Helical" evidence="6">
    <location>
        <begin position="119"/>
        <end position="147"/>
    </location>
</feature>
<dbReference type="PANTHER" id="PTHR43394:SF7">
    <property type="entry name" value="ABC TRANSPORTER B FAMILY MEMBER 28"/>
    <property type="match status" value="1"/>
</dbReference>
<keyword evidence="3 6" id="KW-1133">Transmembrane helix</keyword>
<feature type="domain" description="ABC transmembrane type-1" evidence="7">
    <location>
        <begin position="123"/>
        <end position="410"/>
    </location>
</feature>
<dbReference type="GO" id="GO:0016887">
    <property type="term" value="F:ATP hydrolysis activity"/>
    <property type="evidence" value="ECO:0007669"/>
    <property type="project" value="InterPro"/>
</dbReference>
<feature type="compositionally biased region" description="Acidic residues" evidence="5">
    <location>
        <begin position="569"/>
        <end position="579"/>
    </location>
</feature>
<feature type="transmembrane region" description="Helical" evidence="6">
    <location>
        <begin position="167"/>
        <end position="190"/>
    </location>
</feature>
<dbReference type="InterPro" id="IPR003439">
    <property type="entry name" value="ABC_transporter-like_ATP-bd"/>
</dbReference>
<dbReference type="GO" id="GO:0090374">
    <property type="term" value="P:oligopeptide export from mitochondrion"/>
    <property type="evidence" value="ECO:0007669"/>
    <property type="project" value="TreeGrafter"/>
</dbReference>
<dbReference type="Proteomes" id="UP000027361">
    <property type="component" value="Unassembled WGS sequence"/>
</dbReference>
<evidence type="ECO:0000256" key="6">
    <source>
        <dbReference type="SAM" id="Phobius"/>
    </source>
</evidence>
<dbReference type="Pfam" id="PF00664">
    <property type="entry name" value="ABC_membrane"/>
    <property type="match status" value="1"/>
</dbReference>
<dbReference type="Pfam" id="PF00005">
    <property type="entry name" value="ABC_tran"/>
    <property type="match status" value="1"/>
</dbReference>
<evidence type="ECO:0000256" key="3">
    <source>
        <dbReference type="ARBA" id="ARBA00022989"/>
    </source>
</evidence>
<reference evidence="8 9" key="1">
    <citation type="submission" date="2014-05" db="EMBL/GenBank/DDBJ databases">
        <title>Draft genome sequence of a rare smut relative, Tilletiaria anomala UBC 951.</title>
        <authorList>
            <consortium name="DOE Joint Genome Institute"/>
            <person name="Toome M."/>
            <person name="Kuo A."/>
            <person name="Henrissat B."/>
            <person name="Lipzen A."/>
            <person name="Tritt A."/>
            <person name="Yoshinaga Y."/>
            <person name="Zane M."/>
            <person name="Barry K."/>
            <person name="Grigoriev I.V."/>
            <person name="Spatafora J.W."/>
            <person name="Aimea M.C."/>
        </authorList>
    </citation>
    <scope>NUCLEOTIDE SEQUENCE [LARGE SCALE GENOMIC DNA]</scope>
    <source>
        <strain evidence="8 9">UBC 951</strain>
    </source>
</reference>
<dbReference type="Gene3D" id="3.40.50.300">
    <property type="entry name" value="P-loop containing nucleotide triphosphate hydrolases"/>
    <property type="match status" value="1"/>
</dbReference>
<dbReference type="HOGENOM" id="CLU_421876_0_0_1"/>
<feature type="compositionally biased region" description="Basic and acidic residues" evidence="5">
    <location>
        <begin position="1"/>
        <end position="12"/>
    </location>
</feature>
<dbReference type="OMA" id="AWHAIFT"/>
<dbReference type="GO" id="GO:0005524">
    <property type="term" value="F:ATP binding"/>
    <property type="evidence" value="ECO:0007669"/>
    <property type="project" value="InterPro"/>
</dbReference>
<dbReference type="InParanoid" id="A0A066VD60"/>
<dbReference type="CDD" id="cd18577">
    <property type="entry name" value="ABC_6TM_Pgp_ABCB1_D1_like"/>
    <property type="match status" value="1"/>
</dbReference>
<keyword evidence="2 6" id="KW-0812">Transmembrane</keyword>
<gene>
    <name evidence="8" type="ORF">K437DRAFT_265240</name>
</gene>
<dbReference type="EMBL" id="JMSN01000159">
    <property type="protein sequence ID" value="KDN36704.1"/>
    <property type="molecule type" value="Genomic_DNA"/>
</dbReference>
<dbReference type="Gene3D" id="1.20.1560.10">
    <property type="entry name" value="ABC transporter type 1, transmembrane domain"/>
    <property type="match status" value="1"/>
</dbReference>
<dbReference type="GO" id="GO:0005743">
    <property type="term" value="C:mitochondrial inner membrane"/>
    <property type="evidence" value="ECO:0007669"/>
    <property type="project" value="TreeGrafter"/>
</dbReference>
<feature type="region of interest" description="Disordered" evidence="5">
    <location>
        <begin position="531"/>
        <end position="594"/>
    </location>
</feature>
<organism evidence="8 9">
    <name type="scientific">Tilletiaria anomala (strain ATCC 24038 / CBS 436.72 / UBC 951)</name>
    <dbReference type="NCBI Taxonomy" id="1037660"/>
    <lineage>
        <taxon>Eukaryota</taxon>
        <taxon>Fungi</taxon>
        <taxon>Dikarya</taxon>
        <taxon>Basidiomycota</taxon>
        <taxon>Ustilaginomycotina</taxon>
        <taxon>Exobasidiomycetes</taxon>
        <taxon>Georgefischeriales</taxon>
        <taxon>Tilletiariaceae</taxon>
        <taxon>Tilletiaria</taxon>
    </lineage>
</organism>
<accession>A0A066VD60</accession>
<feature type="region of interest" description="Disordered" evidence="5">
    <location>
        <begin position="1"/>
        <end position="62"/>
    </location>
</feature>
<sequence length="650" mass="69142">MALPDAKNDHSSEPAPEVAPGAGEGAAATTAAPPSSSPSPSPSASSSSETDAPGHSTMPPLDRKISRSEADLQRFAPHHSALPMFFYLFSFAPPLLPPPSSSSKISTVGRVRALVTHPLTLYLLGVFAALVAGIGMVSLDLIYGRLWSNSITRAGSTPHTIQSKSDLSAGLIAAVGLVQCLATWLFLTCFSAGAHLLTVRLQHAYVASVLAQDSTYFDLHGAGEIATRAGKEINAVRVGFGEKMGYAVWSTSTLLASVTSAFVNAPRVAGVLFTAILFLLFAFAALAALTELIGTPALRLEGLAASLLEQILASVRVVQSFGMEQNLLTRLDTDILHRLQRFGIGRAFVRAAEMATIYFTLATMYALGFHWGSVQIVQHGLPVGTVLTAFWNIFNSLFAVTNVVPHLSGIFDAYVCIKTLRAAIERQPVIDVRSPDGLCFSGDDDGVAGNVATTAPSIELHDVTFAYPARPTVASLKEVSMLVQGGKVTALVGPSGSGKSTIVSLLLREYDPHMLPNPADNEVSKLLDKAHGHGTKSKQEGGEEKNRAKQSWLHRFTPSKRRNDMASEQSDEGQVEDIDIEKAKKPPSTRVTGSGRVLFAGHDIRELNLASLRSQISVVQQHPAIFTASVFENVAAGLTGTSLAYRPDVD</sequence>
<dbReference type="InterPro" id="IPR036640">
    <property type="entry name" value="ABC1_TM_sf"/>
</dbReference>
<dbReference type="AlphaFoldDB" id="A0A066VD60"/>
<feature type="non-terminal residue" evidence="8">
    <location>
        <position position="650"/>
    </location>
</feature>
<proteinExistence type="predicted"/>
<dbReference type="PANTHER" id="PTHR43394">
    <property type="entry name" value="ATP-DEPENDENT PERMEASE MDL1, MITOCHONDRIAL"/>
    <property type="match status" value="1"/>
</dbReference>
<dbReference type="SUPFAM" id="SSF90123">
    <property type="entry name" value="ABC transporter transmembrane region"/>
    <property type="match status" value="1"/>
</dbReference>
<evidence type="ECO:0000256" key="5">
    <source>
        <dbReference type="SAM" id="MobiDB-lite"/>
    </source>
</evidence>
<comment type="caution">
    <text evidence="8">The sequence shown here is derived from an EMBL/GenBank/DDBJ whole genome shotgun (WGS) entry which is preliminary data.</text>
</comment>
<name>A0A066VD60_TILAU</name>
<dbReference type="PROSITE" id="PS50929">
    <property type="entry name" value="ABC_TM1F"/>
    <property type="match status" value="1"/>
</dbReference>
<dbReference type="SUPFAM" id="SSF52540">
    <property type="entry name" value="P-loop containing nucleoside triphosphate hydrolases"/>
    <property type="match status" value="1"/>
</dbReference>
<dbReference type="STRING" id="1037660.A0A066VD60"/>
<dbReference type="InterPro" id="IPR027417">
    <property type="entry name" value="P-loop_NTPase"/>
</dbReference>
<dbReference type="InterPro" id="IPR011527">
    <property type="entry name" value="ABC1_TM_dom"/>
</dbReference>
<evidence type="ECO:0000256" key="1">
    <source>
        <dbReference type="ARBA" id="ARBA00004141"/>
    </source>
</evidence>
<protein>
    <recommendedName>
        <fullName evidence="7">ABC transmembrane type-1 domain-containing protein</fullName>
    </recommendedName>
</protein>
<feature type="transmembrane region" description="Helical" evidence="6">
    <location>
        <begin position="269"/>
        <end position="289"/>
    </location>
</feature>
<dbReference type="GeneID" id="25265742"/>
<dbReference type="InterPro" id="IPR039421">
    <property type="entry name" value="Type_1_exporter"/>
</dbReference>
<keyword evidence="4 6" id="KW-0472">Membrane</keyword>
<evidence type="ECO:0000256" key="2">
    <source>
        <dbReference type="ARBA" id="ARBA00022692"/>
    </source>
</evidence>
<keyword evidence="9" id="KW-1185">Reference proteome</keyword>
<comment type="subcellular location">
    <subcellularLocation>
        <location evidence="1">Membrane</location>
        <topology evidence="1">Multi-pass membrane protein</topology>
    </subcellularLocation>
</comment>